<evidence type="ECO:0000256" key="1">
    <source>
        <dbReference type="SAM" id="Phobius"/>
    </source>
</evidence>
<feature type="transmembrane region" description="Helical" evidence="1">
    <location>
        <begin position="36"/>
        <end position="59"/>
    </location>
</feature>
<sequence length="275" mass="31104">MKLSEYKGHLKQRFEILQASCHFAFRKEVAYAGNNWAGVISTTAYTLSMLLFVHIIFGNTKQIAGYSHNDMLLYFFVAQLTYYTNWYLSMINIHELTIDVNKGNLDMILTKPVPALFYLTTRNIGGFRFFVDAFPPTLAIVFSIEWSALSINHTNLIYGVFIFIFGSISLHVFEFLAALPVFWLGESENIIDLAGFIGAGAGSMIPFEGFSRPLQIVFGTFIPVLITTAFTTSAILEKTNPRFLFLWAFIIALFAVIIRKIAWNFAIRNYTSASS</sequence>
<feature type="transmembrane region" description="Helical" evidence="1">
    <location>
        <begin position="242"/>
        <end position="262"/>
    </location>
</feature>
<evidence type="ECO:0000313" key="2">
    <source>
        <dbReference type="EMBL" id="KKT52030.1"/>
    </source>
</evidence>
<dbReference type="Pfam" id="PF06182">
    <property type="entry name" value="ABC2_membrane_6"/>
    <property type="match status" value="1"/>
</dbReference>
<comment type="caution">
    <text evidence="2">The sequence shown here is derived from an EMBL/GenBank/DDBJ whole genome shotgun (WGS) entry which is preliminary data.</text>
</comment>
<dbReference type="Proteomes" id="UP000034006">
    <property type="component" value="Unassembled WGS sequence"/>
</dbReference>
<feature type="transmembrane region" description="Helical" evidence="1">
    <location>
        <begin position="71"/>
        <end position="88"/>
    </location>
</feature>
<proteinExistence type="predicted"/>
<protein>
    <submittedName>
        <fullName evidence="2">Uncharacterized protein</fullName>
    </submittedName>
</protein>
<evidence type="ECO:0000313" key="3">
    <source>
        <dbReference type="Proteomes" id="UP000034006"/>
    </source>
</evidence>
<organism evidence="2 3">
    <name type="scientific">Candidatus Collierbacteria bacterium GW2011_GWB2_44_22</name>
    <dbReference type="NCBI Taxonomy" id="1618387"/>
    <lineage>
        <taxon>Bacteria</taxon>
        <taxon>Candidatus Collieribacteriota</taxon>
    </lineage>
</organism>
<keyword evidence="1" id="KW-0472">Membrane</keyword>
<keyword evidence="1" id="KW-1133">Transmembrane helix</keyword>
<accession>A0A0G1HYJ4</accession>
<dbReference type="EMBL" id="LCIH01000005">
    <property type="protein sequence ID" value="KKT52030.1"/>
    <property type="molecule type" value="Genomic_DNA"/>
</dbReference>
<name>A0A0G1HYJ4_9BACT</name>
<dbReference type="PANTHER" id="PTHR36833:SF1">
    <property type="entry name" value="INTEGRAL MEMBRANE TRANSPORT PROTEIN"/>
    <property type="match status" value="1"/>
</dbReference>
<keyword evidence="1" id="KW-0812">Transmembrane</keyword>
<feature type="transmembrane region" description="Helical" evidence="1">
    <location>
        <begin position="156"/>
        <end position="184"/>
    </location>
</feature>
<gene>
    <name evidence="2" type="ORF">UW44_C0005G0072</name>
</gene>
<reference evidence="2 3" key="1">
    <citation type="journal article" date="2015" name="Nature">
        <title>rRNA introns, odd ribosomes, and small enigmatic genomes across a large radiation of phyla.</title>
        <authorList>
            <person name="Brown C.T."/>
            <person name="Hug L.A."/>
            <person name="Thomas B.C."/>
            <person name="Sharon I."/>
            <person name="Castelle C.J."/>
            <person name="Singh A."/>
            <person name="Wilkins M.J."/>
            <person name="Williams K.H."/>
            <person name="Banfield J.F."/>
        </authorList>
    </citation>
    <scope>NUCLEOTIDE SEQUENCE [LARGE SCALE GENOMIC DNA]</scope>
</reference>
<dbReference type="STRING" id="1618387.UW44_C0005G0072"/>
<feature type="transmembrane region" description="Helical" evidence="1">
    <location>
        <begin position="214"/>
        <end position="236"/>
    </location>
</feature>
<dbReference type="AlphaFoldDB" id="A0A0G1HYJ4"/>
<feature type="transmembrane region" description="Helical" evidence="1">
    <location>
        <begin position="126"/>
        <end position="144"/>
    </location>
</feature>
<dbReference type="InterPro" id="IPR010390">
    <property type="entry name" value="ABC-2_transporter-like"/>
</dbReference>
<dbReference type="PANTHER" id="PTHR36833">
    <property type="entry name" value="SLR0610 PROTEIN-RELATED"/>
    <property type="match status" value="1"/>
</dbReference>